<dbReference type="AlphaFoldDB" id="A0A1L3GE92"/>
<dbReference type="PANTHER" id="PTHR30518">
    <property type="entry name" value="ENDOLYTIC MUREIN TRANSGLYCOSYLASE"/>
    <property type="match status" value="1"/>
</dbReference>
<dbReference type="Pfam" id="PF02618">
    <property type="entry name" value="YceG"/>
    <property type="match status" value="1"/>
</dbReference>
<dbReference type="InterPro" id="IPR003770">
    <property type="entry name" value="MLTG-like"/>
</dbReference>
<keyword evidence="3 7" id="KW-1133">Transmembrane helix</keyword>
<comment type="catalytic activity">
    <reaction evidence="7">
        <text>a peptidoglycan chain = a peptidoglycan chain with N-acetyl-1,6-anhydromuramyl-[peptide] at the reducing end + a peptidoglycan chain with N-acetylglucosamine at the non-reducing end.</text>
        <dbReference type="EC" id="4.2.2.29"/>
    </reaction>
</comment>
<keyword evidence="6 7" id="KW-0961">Cell wall biogenesis/degradation</keyword>
<evidence type="ECO:0000256" key="7">
    <source>
        <dbReference type="HAMAP-Rule" id="MF_02065"/>
    </source>
</evidence>
<reference evidence="9 10" key="1">
    <citation type="journal article" date="2017" name="Genome Announc.">
        <title>Complete Genome Sequences of Two Acetylene-Fermenting Pelobacter acetylenicus Strains.</title>
        <authorList>
            <person name="Sutton J.M."/>
            <person name="Baesman S.M."/>
            <person name="Fierst J.L."/>
            <person name="Poret-Peterson A.T."/>
            <person name="Oremland R.S."/>
            <person name="Dunlap D.S."/>
            <person name="Akob D.M."/>
        </authorList>
    </citation>
    <scope>NUCLEOTIDE SEQUENCE [LARGE SCALE GENOMIC DNA]</scope>
    <source>
        <strain evidence="9 10">DSM 3247</strain>
    </source>
</reference>
<keyword evidence="4 7" id="KW-0472">Membrane</keyword>
<dbReference type="PANTHER" id="PTHR30518:SF2">
    <property type="entry name" value="ENDOLYTIC MUREIN TRANSGLYCOSYLASE"/>
    <property type="match status" value="1"/>
</dbReference>
<dbReference type="HAMAP" id="MF_02065">
    <property type="entry name" value="MltG"/>
    <property type="match status" value="1"/>
</dbReference>
<dbReference type="GO" id="GO:0009252">
    <property type="term" value="P:peptidoglycan biosynthetic process"/>
    <property type="evidence" value="ECO:0007669"/>
    <property type="project" value="UniProtKB-UniRule"/>
</dbReference>
<accession>A0A1L3GE92</accession>
<dbReference type="OrthoDB" id="9814591at2"/>
<comment type="function">
    <text evidence="7">Functions as a peptidoglycan terminase that cleaves nascent peptidoglycan strands endolytically to terminate their elongation.</text>
</comment>
<dbReference type="CDD" id="cd08010">
    <property type="entry name" value="MltG_like"/>
    <property type="match status" value="1"/>
</dbReference>
<sequence>MKKQSLIKTGIALLLAATFVFGLPLGLFLLHPVLPDTPKIITIQPGESFSGVAAKLEREGIISSAFNFKILAVLRGAARHIQSGDFNFAAASRPGRVLDRLIQGDTLRLRVTLPEGLTVAQIAQRLCDAGYADHEEFLRLATDPHFAQKLGVEAATLEGYLFPETYRFGASLPSRHLLRFMVDQFHKHVPQSLVDEAAKLGFDLHQLVTLASIIQKETAQISEMPVISAVFHNRLKKNMPLQADPTVIYGIEDFNGNLTRRDLRTHTPYNTYTQRGLPAGPIANPGARALRAAANPARVSYLYFVAQGNGTHFFSRTLREHNEAVRIYQLRRVARAEPPDKTSTEAPLETQETSSN</sequence>
<dbReference type="STRING" id="29542.A6070_12460"/>
<evidence type="ECO:0000313" key="9">
    <source>
        <dbReference type="EMBL" id="APG24261.1"/>
    </source>
</evidence>
<feature type="region of interest" description="Disordered" evidence="8">
    <location>
        <begin position="336"/>
        <end position="356"/>
    </location>
</feature>
<keyword evidence="1 7" id="KW-1003">Cell membrane</keyword>
<evidence type="ECO:0000256" key="6">
    <source>
        <dbReference type="ARBA" id="ARBA00023316"/>
    </source>
</evidence>
<dbReference type="Proteomes" id="UP000182264">
    <property type="component" value="Chromosome"/>
</dbReference>
<evidence type="ECO:0000256" key="3">
    <source>
        <dbReference type="ARBA" id="ARBA00022989"/>
    </source>
</evidence>
<evidence type="ECO:0000256" key="1">
    <source>
        <dbReference type="ARBA" id="ARBA00022475"/>
    </source>
</evidence>
<dbReference type="GO" id="GO:0005886">
    <property type="term" value="C:plasma membrane"/>
    <property type="evidence" value="ECO:0007669"/>
    <property type="project" value="UniProtKB-UniRule"/>
</dbReference>
<evidence type="ECO:0000256" key="8">
    <source>
        <dbReference type="SAM" id="MobiDB-lite"/>
    </source>
</evidence>
<evidence type="ECO:0000256" key="2">
    <source>
        <dbReference type="ARBA" id="ARBA00022692"/>
    </source>
</evidence>
<proteinExistence type="inferred from homology"/>
<dbReference type="EMBL" id="CP015518">
    <property type="protein sequence ID" value="APG24261.1"/>
    <property type="molecule type" value="Genomic_DNA"/>
</dbReference>
<dbReference type="EC" id="4.2.2.29" evidence="7"/>
<comment type="similarity">
    <text evidence="7">Belongs to the transglycosylase MltG family.</text>
</comment>
<evidence type="ECO:0000256" key="4">
    <source>
        <dbReference type="ARBA" id="ARBA00023136"/>
    </source>
</evidence>
<protein>
    <recommendedName>
        <fullName evidence="7">Endolytic murein transglycosylase</fullName>
        <ecNumber evidence="7">4.2.2.29</ecNumber>
    </recommendedName>
    <alternativeName>
        <fullName evidence="7">Peptidoglycan lytic transglycosylase</fullName>
    </alternativeName>
    <alternativeName>
        <fullName evidence="7">Peptidoglycan polymerization terminase</fullName>
    </alternativeName>
</protein>
<name>A0A1L3GE92_SYNAC</name>
<feature type="site" description="Important for catalytic activity" evidence="7">
    <location>
        <position position="217"/>
    </location>
</feature>
<keyword evidence="10" id="KW-1185">Reference proteome</keyword>
<dbReference type="GO" id="GO:0071555">
    <property type="term" value="P:cell wall organization"/>
    <property type="evidence" value="ECO:0007669"/>
    <property type="project" value="UniProtKB-KW"/>
</dbReference>
<keyword evidence="5 7" id="KW-0456">Lyase</keyword>
<dbReference type="RefSeq" id="WP_072286088.1">
    <property type="nucleotide sequence ID" value="NZ_CP015455.1"/>
</dbReference>
<keyword evidence="2 7" id="KW-0812">Transmembrane</keyword>
<dbReference type="GO" id="GO:0008932">
    <property type="term" value="F:lytic endotransglycosylase activity"/>
    <property type="evidence" value="ECO:0007669"/>
    <property type="project" value="UniProtKB-UniRule"/>
</dbReference>
<dbReference type="Gene3D" id="3.30.1490.480">
    <property type="entry name" value="Endolytic murein transglycosylase"/>
    <property type="match status" value="1"/>
</dbReference>
<dbReference type="Gene3D" id="3.30.160.60">
    <property type="entry name" value="Classic Zinc Finger"/>
    <property type="match status" value="1"/>
</dbReference>
<dbReference type="KEGG" id="pace:A6070_12460"/>
<evidence type="ECO:0000313" key="10">
    <source>
        <dbReference type="Proteomes" id="UP000182264"/>
    </source>
</evidence>
<gene>
    <name evidence="7" type="primary">mltG</name>
    <name evidence="9" type="ORF">A7E75_03830</name>
</gene>
<organism evidence="9 10">
    <name type="scientific">Syntrophotalea acetylenica</name>
    <name type="common">Pelobacter acetylenicus</name>
    <dbReference type="NCBI Taxonomy" id="29542"/>
    <lineage>
        <taxon>Bacteria</taxon>
        <taxon>Pseudomonadati</taxon>
        <taxon>Thermodesulfobacteriota</taxon>
        <taxon>Desulfuromonadia</taxon>
        <taxon>Desulfuromonadales</taxon>
        <taxon>Syntrophotaleaceae</taxon>
        <taxon>Syntrophotalea</taxon>
    </lineage>
</organism>
<evidence type="ECO:0000256" key="5">
    <source>
        <dbReference type="ARBA" id="ARBA00023239"/>
    </source>
</evidence>
<dbReference type="NCBIfam" id="TIGR00247">
    <property type="entry name" value="endolytic transglycosylase MltG"/>
    <property type="match status" value="1"/>
</dbReference>